<comment type="caution">
    <text evidence="1">The sequence shown here is derived from an EMBL/GenBank/DDBJ whole genome shotgun (WGS) entry which is preliminary data.</text>
</comment>
<dbReference type="Proteomes" id="UP000789396">
    <property type="component" value="Unassembled WGS sequence"/>
</dbReference>
<sequence>MKLNPIETEIKKQFLESDKNKPEPIEQEHPQHMYTSKLINTQEIIDGLTNVSMSKSIEFEI</sequence>
<dbReference type="EMBL" id="CAJVPZ010002025">
    <property type="protein sequence ID" value="CAG8505041.1"/>
    <property type="molecule type" value="Genomic_DNA"/>
</dbReference>
<keyword evidence="2" id="KW-1185">Reference proteome</keyword>
<dbReference type="OrthoDB" id="2445072at2759"/>
<organism evidence="1 2">
    <name type="scientific">Racocetra fulgida</name>
    <dbReference type="NCBI Taxonomy" id="60492"/>
    <lineage>
        <taxon>Eukaryota</taxon>
        <taxon>Fungi</taxon>
        <taxon>Fungi incertae sedis</taxon>
        <taxon>Mucoromycota</taxon>
        <taxon>Glomeromycotina</taxon>
        <taxon>Glomeromycetes</taxon>
        <taxon>Diversisporales</taxon>
        <taxon>Gigasporaceae</taxon>
        <taxon>Racocetra</taxon>
    </lineage>
</organism>
<dbReference type="AlphaFoldDB" id="A0A9N8ZRT4"/>
<reference evidence="1" key="1">
    <citation type="submission" date="2021-06" db="EMBL/GenBank/DDBJ databases">
        <authorList>
            <person name="Kallberg Y."/>
            <person name="Tangrot J."/>
            <person name="Rosling A."/>
        </authorList>
    </citation>
    <scope>NUCLEOTIDE SEQUENCE</scope>
    <source>
        <strain evidence="1">IN212</strain>
    </source>
</reference>
<name>A0A9N8ZRT4_9GLOM</name>
<evidence type="ECO:0000313" key="1">
    <source>
        <dbReference type="EMBL" id="CAG8505041.1"/>
    </source>
</evidence>
<proteinExistence type="predicted"/>
<evidence type="ECO:0000313" key="2">
    <source>
        <dbReference type="Proteomes" id="UP000789396"/>
    </source>
</evidence>
<gene>
    <name evidence="1" type="ORF">RFULGI_LOCUS2622</name>
</gene>
<accession>A0A9N8ZRT4</accession>
<protein>
    <submittedName>
        <fullName evidence="1">11028_t:CDS:1</fullName>
    </submittedName>
</protein>